<dbReference type="EMBL" id="CP000927">
    <property type="protein sequence ID" value="ABZ73803.1"/>
    <property type="molecule type" value="Genomic_DNA"/>
</dbReference>
<protein>
    <recommendedName>
        <fullName evidence="3">DUF2188 domain-containing protein</fullName>
    </recommendedName>
</protein>
<dbReference type="AlphaFoldDB" id="B0T2Y1"/>
<name>B0T2Y1_CAUSK</name>
<proteinExistence type="predicted"/>
<dbReference type="OrthoDB" id="8858565at2"/>
<dbReference type="InterPro" id="IPR018691">
    <property type="entry name" value="DUF2188"/>
</dbReference>
<reference evidence="2" key="1">
    <citation type="submission" date="2008-01" db="EMBL/GenBank/DDBJ databases">
        <title>Complete sequence of chromosome of Caulobacter sp. K31.</title>
        <authorList>
            <consortium name="US DOE Joint Genome Institute"/>
            <person name="Copeland A."/>
            <person name="Lucas S."/>
            <person name="Lapidus A."/>
            <person name="Barry K."/>
            <person name="Glavina del Rio T."/>
            <person name="Dalin E."/>
            <person name="Tice H."/>
            <person name="Pitluck S."/>
            <person name="Bruce D."/>
            <person name="Goodwin L."/>
            <person name="Thompson L.S."/>
            <person name="Brettin T."/>
            <person name="Detter J.C."/>
            <person name="Han C."/>
            <person name="Schmutz J."/>
            <person name="Larimer F."/>
            <person name="Land M."/>
            <person name="Hauser L."/>
            <person name="Kyrpides N."/>
            <person name="Kim E."/>
            <person name="Stephens C."/>
            <person name="Richardson P."/>
        </authorList>
    </citation>
    <scope>NUCLEOTIDE SEQUENCE [LARGE SCALE GENOMIC DNA]</scope>
    <source>
        <strain evidence="2">K31</strain>
    </source>
</reference>
<accession>B0T2Y1</accession>
<dbReference type="STRING" id="366602.Caul_4683"/>
<dbReference type="KEGG" id="cak:Caul_4683"/>
<evidence type="ECO:0000256" key="1">
    <source>
        <dbReference type="SAM" id="MobiDB-lite"/>
    </source>
</evidence>
<feature type="region of interest" description="Disordered" evidence="1">
    <location>
        <begin position="1"/>
        <end position="38"/>
    </location>
</feature>
<dbReference type="Pfam" id="PF09954">
    <property type="entry name" value="DUF2188"/>
    <property type="match status" value="1"/>
</dbReference>
<evidence type="ECO:0000313" key="2">
    <source>
        <dbReference type="EMBL" id="ABZ73803.1"/>
    </source>
</evidence>
<gene>
    <name evidence="2" type="ordered locus">Caul_4683</name>
</gene>
<evidence type="ECO:0008006" key="3">
    <source>
        <dbReference type="Google" id="ProtNLM"/>
    </source>
</evidence>
<dbReference type="HOGENOM" id="CLU_1988633_0_0_5"/>
<sequence length="125" mass="13301">MSRATPPRTSTRPAQRVHVAPAEGGWQVRRGGSSPATTVHATQDEATEAARSALRKSGGAVQVHGRDGRIHETLTLGRDAMARIAAVEGISLPGDLERLLSDLDQAGASSEERRRAVALQFGQKR</sequence>
<organism evidence="2">
    <name type="scientific">Caulobacter sp. (strain K31)</name>
    <dbReference type="NCBI Taxonomy" id="366602"/>
    <lineage>
        <taxon>Bacteria</taxon>
        <taxon>Pseudomonadati</taxon>
        <taxon>Pseudomonadota</taxon>
        <taxon>Alphaproteobacteria</taxon>
        <taxon>Caulobacterales</taxon>
        <taxon>Caulobacteraceae</taxon>
        <taxon>Caulobacter</taxon>
    </lineage>
</organism>